<evidence type="ECO:0000256" key="1">
    <source>
        <dbReference type="ARBA" id="ARBA00023125"/>
    </source>
</evidence>
<reference evidence="3" key="2">
    <citation type="submission" date="2021-04" db="EMBL/GenBank/DDBJ databases">
        <authorList>
            <person name="Gilroy R."/>
        </authorList>
    </citation>
    <scope>NUCLEOTIDE SEQUENCE</scope>
    <source>
        <strain evidence="3">CHK193-4272</strain>
    </source>
</reference>
<dbReference type="Gene3D" id="1.10.260.40">
    <property type="entry name" value="lambda repressor-like DNA-binding domains"/>
    <property type="match status" value="1"/>
</dbReference>
<dbReference type="Proteomes" id="UP000886808">
    <property type="component" value="Unassembled WGS sequence"/>
</dbReference>
<dbReference type="SUPFAM" id="SSF47413">
    <property type="entry name" value="lambda repressor-like DNA-binding domains"/>
    <property type="match status" value="1"/>
</dbReference>
<proteinExistence type="predicted"/>
<organism evidence="3 4">
    <name type="scientific">Candidatus Butyricicoccus avistercoris</name>
    <dbReference type="NCBI Taxonomy" id="2838518"/>
    <lineage>
        <taxon>Bacteria</taxon>
        <taxon>Bacillati</taxon>
        <taxon>Bacillota</taxon>
        <taxon>Clostridia</taxon>
        <taxon>Eubacteriales</taxon>
        <taxon>Butyricicoccaceae</taxon>
        <taxon>Butyricicoccus</taxon>
    </lineage>
</organism>
<dbReference type="CDD" id="cd00093">
    <property type="entry name" value="HTH_XRE"/>
    <property type="match status" value="1"/>
</dbReference>
<evidence type="ECO:0000313" key="4">
    <source>
        <dbReference type="Proteomes" id="UP000886808"/>
    </source>
</evidence>
<evidence type="ECO:0000259" key="2">
    <source>
        <dbReference type="PROSITE" id="PS50943"/>
    </source>
</evidence>
<dbReference type="SMART" id="SM00530">
    <property type="entry name" value="HTH_XRE"/>
    <property type="match status" value="1"/>
</dbReference>
<accession>A0A9D1TIX6</accession>
<sequence length="233" mass="25921">MASDFSRTLALLRKEKKISQRTAAIDLDVSQALLSHYENGLREPGLGFVIRAADYYGVSCDYLLGRSMARDGASNKAKEISSISLTPSELTDAHRKIINNAITLLFDISEQTASKQLSDEIAQYLSLVIYKVFRYLYLADPDRVEAAFRTNSSQFDGLCNAQMALSELRIRSAALGSGELGLEAEDIRMPSLTPTDLTRNFPNISQSMLTLLQSVADIIEPHQNIRRGDKRTR</sequence>
<dbReference type="PANTHER" id="PTHR46558">
    <property type="entry name" value="TRACRIPTIONAL REGULATORY PROTEIN-RELATED-RELATED"/>
    <property type="match status" value="1"/>
</dbReference>
<dbReference type="EMBL" id="DXIE01000048">
    <property type="protein sequence ID" value="HIV62821.1"/>
    <property type="molecule type" value="Genomic_DNA"/>
</dbReference>
<dbReference type="Pfam" id="PF13560">
    <property type="entry name" value="HTH_31"/>
    <property type="match status" value="1"/>
</dbReference>
<evidence type="ECO:0000313" key="3">
    <source>
        <dbReference type="EMBL" id="HIV62821.1"/>
    </source>
</evidence>
<name>A0A9D1TIX6_9FIRM</name>
<gene>
    <name evidence="3" type="ORF">H9746_08290</name>
</gene>
<dbReference type="AlphaFoldDB" id="A0A9D1TIX6"/>
<dbReference type="PROSITE" id="PS50943">
    <property type="entry name" value="HTH_CROC1"/>
    <property type="match status" value="1"/>
</dbReference>
<protein>
    <submittedName>
        <fullName evidence="3">Helix-turn-helix transcriptional regulator</fullName>
    </submittedName>
</protein>
<comment type="caution">
    <text evidence="3">The sequence shown here is derived from an EMBL/GenBank/DDBJ whole genome shotgun (WGS) entry which is preliminary data.</text>
</comment>
<dbReference type="InterPro" id="IPR010982">
    <property type="entry name" value="Lambda_DNA-bd_dom_sf"/>
</dbReference>
<reference evidence="3" key="1">
    <citation type="journal article" date="2021" name="PeerJ">
        <title>Extensive microbial diversity within the chicken gut microbiome revealed by metagenomics and culture.</title>
        <authorList>
            <person name="Gilroy R."/>
            <person name="Ravi A."/>
            <person name="Getino M."/>
            <person name="Pursley I."/>
            <person name="Horton D.L."/>
            <person name="Alikhan N.F."/>
            <person name="Baker D."/>
            <person name="Gharbi K."/>
            <person name="Hall N."/>
            <person name="Watson M."/>
            <person name="Adriaenssens E.M."/>
            <person name="Foster-Nyarko E."/>
            <person name="Jarju S."/>
            <person name="Secka A."/>
            <person name="Antonio M."/>
            <person name="Oren A."/>
            <person name="Chaudhuri R.R."/>
            <person name="La Ragione R."/>
            <person name="Hildebrand F."/>
            <person name="Pallen M.J."/>
        </authorList>
    </citation>
    <scope>NUCLEOTIDE SEQUENCE</scope>
    <source>
        <strain evidence="3">CHK193-4272</strain>
    </source>
</reference>
<dbReference type="InterPro" id="IPR001387">
    <property type="entry name" value="Cro/C1-type_HTH"/>
</dbReference>
<keyword evidence="1" id="KW-0238">DNA-binding</keyword>
<feature type="domain" description="HTH cro/C1-type" evidence="2">
    <location>
        <begin position="9"/>
        <end position="63"/>
    </location>
</feature>
<dbReference type="GO" id="GO:0003677">
    <property type="term" value="F:DNA binding"/>
    <property type="evidence" value="ECO:0007669"/>
    <property type="project" value="UniProtKB-KW"/>
</dbReference>
<dbReference type="PANTHER" id="PTHR46558:SF11">
    <property type="entry name" value="HTH-TYPE TRANSCRIPTIONAL REGULATOR XRE"/>
    <property type="match status" value="1"/>
</dbReference>